<gene>
    <name evidence="1" type="ORF">DHETER_LOCUS1520</name>
</gene>
<sequence length="137" mass="15527">MPCEETVKKIIYTAYKYSLPILKEKLINEAISVSLCIDLWIARSRRGYLGITCSFINNDYKRCEFVLTIKYVSVTVKLPTGSDYSLEIDPLAHEILPKECKYEGDDSLAGSFSTSDGKITYPSLARNAKNWEVGERN</sequence>
<name>A0ACA9KD52_9GLOM</name>
<protein>
    <submittedName>
        <fullName evidence="1">10225_t:CDS:1</fullName>
    </submittedName>
</protein>
<evidence type="ECO:0000313" key="2">
    <source>
        <dbReference type="Proteomes" id="UP000789702"/>
    </source>
</evidence>
<proteinExistence type="predicted"/>
<dbReference type="Proteomes" id="UP000789702">
    <property type="component" value="Unassembled WGS sequence"/>
</dbReference>
<dbReference type="EMBL" id="CAJVPU010000934">
    <property type="protein sequence ID" value="CAG8466542.1"/>
    <property type="molecule type" value="Genomic_DNA"/>
</dbReference>
<accession>A0ACA9KD52</accession>
<keyword evidence="2" id="KW-1185">Reference proteome</keyword>
<evidence type="ECO:0000313" key="1">
    <source>
        <dbReference type="EMBL" id="CAG8466542.1"/>
    </source>
</evidence>
<organism evidence="1 2">
    <name type="scientific">Dentiscutata heterogama</name>
    <dbReference type="NCBI Taxonomy" id="1316150"/>
    <lineage>
        <taxon>Eukaryota</taxon>
        <taxon>Fungi</taxon>
        <taxon>Fungi incertae sedis</taxon>
        <taxon>Mucoromycota</taxon>
        <taxon>Glomeromycotina</taxon>
        <taxon>Glomeromycetes</taxon>
        <taxon>Diversisporales</taxon>
        <taxon>Gigasporaceae</taxon>
        <taxon>Dentiscutata</taxon>
    </lineage>
</organism>
<reference evidence="1" key="1">
    <citation type="submission" date="2021-06" db="EMBL/GenBank/DDBJ databases">
        <authorList>
            <person name="Kallberg Y."/>
            <person name="Tangrot J."/>
            <person name="Rosling A."/>
        </authorList>
    </citation>
    <scope>NUCLEOTIDE SEQUENCE</scope>
    <source>
        <strain evidence="1">IL203A</strain>
    </source>
</reference>
<comment type="caution">
    <text evidence="1">The sequence shown here is derived from an EMBL/GenBank/DDBJ whole genome shotgun (WGS) entry which is preliminary data.</text>
</comment>